<dbReference type="PANTHER" id="PTHR16631:SF17">
    <property type="entry name" value="GLUCAN ENDO-1,3-BETA-GLUCOSIDASE BTGC"/>
    <property type="match status" value="1"/>
</dbReference>
<dbReference type="AlphaFoldDB" id="A0A0P1AB65"/>
<dbReference type="EC" id="3.2.1.39" evidence="3"/>
<evidence type="ECO:0000256" key="14">
    <source>
        <dbReference type="SAM" id="SignalP"/>
    </source>
</evidence>
<evidence type="ECO:0000313" key="16">
    <source>
        <dbReference type="Proteomes" id="UP000054928"/>
    </source>
</evidence>
<dbReference type="Gene3D" id="3.20.20.80">
    <property type="entry name" value="Glycosidases"/>
    <property type="match status" value="1"/>
</dbReference>
<dbReference type="RefSeq" id="XP_024574425.1">
    <property type="nucleotide sequence ID" value="XM_024723450.1"/>
</dbReference>
<dbReference type="SUPFAM" id="SSF51445">
    <property type="entry name" value="(Trans)glycosidases"/>
    <property type="match status" value="1"/>
</dbReference>
<evidence type="ECO:0000256" key="4">
    <source>
        <dbReference type="ARBA" id="ARBA00022475"/>
    </source>
</evidence>
<reference evidence="16" key="1">
    <citation type="submission" date="2014-09" db="EMBL/GenBank/DDBJ databases">
        <authorList>
            <person name="Sharma Rahul"/>
            <person name="Thines Marco"/>
        </authorList>
    </citation>
    <scope>NUCLEOTIDE SEQUENCE [LARGE SCALE GENOMIC DNA]</scope>
</reference>
<dbReference type="OMA" id="DQHFATI"/>
<evidence type="ECO:0000256" key="10">
    <source>
        <dbReference type="ARBA" id="ARBA00023326"/>
    </source>
</evidence>
<evidence type="ECO:0000256" key="7">
    <source>
        <dbReference type="ARBA" id="ARBA00023180"/>
    </source>
</evidence>
<keyword evidence="6" id="KW-0472">Membrane</keyword>
<dbReference type="Proteomes" id="UP000054928">
    <property type="component" value="Unassembled WGS sequence"/>
</dbReference>
<sequence>MKFAITLAGLVVSLADAKLSTGICYAPWHHTIINWTVLQEDMRQVAQYFSSIRTFETVLAGVNAIDMAAAAGLRIAVGVQLKFPDRIDAEIQAVCDGYARNSWAVEAVYVGNEDLRNGNHGRYSSEELAGYIHRVRACVGNTQVGSVQRSNEWLDENAWKLADHCDCIGINIYPFFTPGSQPSIQKLQTQWDQAIAKFGQEKVHLTETGWPRAGENYIDNKPSIDGMQVYLNDYVKWTVGKPQSYWFMMYDTTVSYTGAEYEKHFGLFSTDMIPQVNIPSSPWQRLRRG</sequence>
<organism evidence="15 16">
    <name type="scientific">Plasmopara halstedii</name>
    <name type="common">Downy mildew of sunflower</name>
    <dbReference type="NCBI Taxonomy" id="4781"/>
    <lineage>
        <taxon>Eukaryota</taxon>
        <taxon>Sar</taxon>
        <taxon>Stramenopiles</taxon>
        <taxon>Oomycota</taxon>
        <taxon>Peronosporomycetes</taxon>
        <taxon>Peronosporales</taxon>
        <taxon>Peronosporaceae</taxon>
        <taxon>Plasmopara</taxon>
    </lineage>
</organism>
<protein>
    <recommendedName>
        <fullName evidence="3">glucan endo-1,3-beta-D-glucosidase</fullName>
        <ecNumber evidence="3">3.2.1.39</ecNumber>
    </recommendedName>
    <alternativeName>
        <fullName evidence="13">Endo-1,3-beta-glucanase btgC</fullName>
    </alternativeName>
    <alternativeName>
        <fullName evidence="12">Laminarinase btgC</fullName>
    </alternativeName>
</protein>
<comment type="catalytic activity">
    <reaction evidence="1">
        <text>Hydrolysis of (1-&gt;3)-beta-D-glucosidic linkages in (1-&gt;3)-beta-D-glucans.</text>
        <dbReference type="EC" id="3.2.1.39"/>
    </reaction>
</comment>
<dbReference type="InterPro" id="IPR050732">
    <property type="entry name" value="Beta-glucan_modifiers"/>
</dbReference>
<feature type="chain" id="PRO_5006058524" description="glucan endo-1,3-beta-D-glucosidase" evidence="14">
    <location>
        <begin position="18"/>
        <end position="289"/>
    </location>
</feature>
<evidence type="ECO:0000256" key="13">
    <source>
        <dbReference type="ARBA" id="ARBA00043078"/>
    </source>
</evidence>
<feature type="signal peptide" evidence="14">
    <location>
        <begin position="1"/>
        <end position="17"/>
    </location>
</feature>
<evidence type="ECO:0000256" key="5">
    <source>
        <dbReference type="ARBA" id="ARBA00022801"/>
    </source>
</evidence>
<dbReference type="InterPro" id="IPR017853">
    <property type="entry name" value="GH"/>
</dbReference>
<dbReference type="GeneID" id="36403208"/>
<keyword evidence="16" id="KW-1185">Reference proteome</keyword>
<proteinExistence type="predicted"/>
<keyword evidence="5" id="KW-0378">Hydrolase</keyword>
<keyword evidence="7" id="KW-0325">Glycoprotein</keyword>
<dbReference type="OrthoDB" id="77201at2759"/>
<accession>A0A0P1AB65</accession>
<comment type="subcellular location">
    <subcellularLocation>
        <location evidence="2">Cell membrane</location>
    </subcellularLocation>
</comment>
<dbReference type="GO" id="GO:0042973">
    <property type="term" value="F:glucan endo-1,3-beta-D-glucosidase activity"/>
    <property type="evidence" value="ECO:0007669"/>
    <property type="project" value="UniProtKB-EC"/>
</dbReference>
<keyword evidence="8" id="KW-0119">Carbohydrate metabolism</keyword>
<dbReference type="EMBL" id="CCYD01000321">
    <property type="protein sequence ID" value="CEG38056.1"/>
    <property type="molecule type" value="Genomic_DNA"/>
</dbReference>
<keyword evidence="9" id="KW-0961">Cell wall biogenesis/degradation</keyword>
<dbReference type="GO" id="GO:0071555">
    <property type="term" value="P:cell wall organization"/>
    <property type="evidence" value="ECO:0007669"/>
    <property type="project" value="UniProtKB-KW"/>
</dbReference>
<evidence type="ECO:0000256" key="6">
    <source>
        <dbReference type="ARBA" id="ARBA00023136"/>
    </source>
</evidence>
<keyword evidence="4" id="KW-1003">Cell membrane</keyword>
<evidence type="ECO:0000256" key="11">
    <source>
        <dbReference type="ARBA" id="ARBA00037649"/>
    </source>
</evidence>
<keyword evidence="10" id="KW-0624">Polysaccharide degradation</keyword>
<evidence type="ECO:0000313" key="15">
    <source>
        <dbReference type="EMBL" id="CEG38056.1"/>
    </source>
</evidence>
<dbReference type="STRING" id="4781.A0A0P1AB65"/>
<evidence type="ECO:0000256" key="9">
    <source>
        <dbReference type="ARBA" id="ARBA00023316"/>
    </source>
</evidence>
<evidence type="ECO:0000256" key="2">
    <source>
        <dbReference type="ARBA" id="ARBA00004236"/>
    </source>
</evidence>
<evidence type="ECO:0000256" key="3">
    <source>
        <dbReference type="ARBA" id="ARBA00012780"/>
    </source>
</evidence>
<evidence type="ECO:0000256" key="12">
    <source>
        <dbReference type="ARBA" id="ARBA00042373"/>
    </source>
</evidence>
<name>A0A0P1AB65_PLAHL</name>
<dbReference type="PANTHER" id="PTHR16631">
    <property type="entry name" value="GLUCAN 1,3-BETA-GLUCOSIDASE"/>
    <property type="match status" value="1"/>
</dbReference>
<keyword evidence="14" id="KW-0732">Signal</keyword>
<dbReference type="GO" id="GO:0005886">
    <property type="term" value="C:plasma membrane"/>
    <property type="evidence" value="ECO:0007669"/>
    <property type="project" value="UniProtKB-SubCell"/>
</dbReference>
<evidence type="ECO:0000256" key="8">
    <source>
        <dbReference type="ARBA" id="ARBA00023277"/>
    </source>
</evidence>
<evidence type="ECO:0000256" key="1">
    <source>
        <dbReference type="ARBA" id="ARBA00000382"/>
    </source>
</evidence>
<dbReference type="GO" id="GO:0000272">
    <property type="term" value="P:polysaccharide catabolic process"/>
    <property type="evidence" value="ECO:0007669"/>
    <property type="project" value="UniProtKB-KW"/>
</dbReference>
<comment type="function">
    <text evidence="11">Glucanases play a role in cell expansion during growth, in cell-cell fusion during mating, and in spore release during sporulation. This enzyme may be involved in beta-glucan degradation. Active on laminarin and lichenan.</text>
</comment>